<dbReference type="Proteomes" id="UP000191153">
    <property type="component" value="Unassembled WGS sequence"/>
</dbReference>
<evidence type="ECO:0000313" key="8">
    <source>
        <dbReference type="Proteomes" id="UP000191153"/>
    </source>
</evidence>
<dbReference type="GO" id="GO:0003676">
    <property type="term" value="F:nucleic acid binding"/>
    <property type="evidence" value="ECO:0007669"/>
    <property type="project" value="InterPro"/>
</dbReference>
<evidence type="ECO:0000256" key="1">
    <source>
        <dbReference type="ARBA" id="ARBA00006594"/>
    </source>
</evidence>
<gene>
    <name evidence="7" type="ORF">SAMN02745174_02372</name>
</gene>
<evidence type="ECO:0000256" key="2">
    <source>
        <dbReference type="ARBA" id="ARBA00011900"/>
    </source>
</evidence>
<keyword evidence="4 7" id="KW-0808">Transferase</keyword>
<organism evidence="7 8">
    <name type="scientific">Cetobacterium ceti</name>
    <dbReference type="NCBI Taxonomy" id="180163"/>
    <lineage>
        <taxon>Bacteria</taxon>
        <taxon>Fusobacteriati</taxon>
        <taxon>Fusobacteriota</taxon>
        <taxon>Fusobacteriia</taxon>
        <taxon>Fusobacteriales</taxon>
        <taxon>Fusobacteriaceae</taxon>
        <taxon>Cetobacterium</taxon>
    </lineage>
</organism>
<dbReference type="GO" id="GO:0032259">
    <property type="term" value="P:methylation"/>
    <property type="evidence" value="ECO:0007669"/>
    <property type="project" value="UniProtKB-KW"/>
</dbReference>
<dbReference type="GO" id="GO:0009007">
    <property type="term" value="F:site-specific DNA-methyltransferase (adenine-specific) activity"/>
    <property type="evidence" value="ECO:0007669"/>
    <property type="project" value="UniProtKB-EC"/>
</dbReference>
<dbReference type="InterPro" id="IPR012327">
    <property type="entry name" value="MeTrfase_D12"/>
</dbReference>
<dbReference type="EMBL" id="FUWX01000026">
    <property type="protein sequence ID" value="SKA04697.1"/>
    <property type="molecule type" value="Genomic_DNA"/>
</dbReference>
<dbReference type="Gene3D" id="1.10.1020.10">
    <property type="entry name" value="Adenine-specific Methyltransferase, Domain 2"/>
    <property type="match status" value="1"/>
</dbReference>
<comment type="similarity">
    <text evidence="1">Belongs to the N(4)/N(6)-methyltransferase family.</text>
</comment>
<evidence type="ECO:0000313" key="7">
    <source>
        <dbReference type="EMBL" id="SKA04697.1"/>
    </source>
</evidence>
<dbReference type="PROSITE" id="PS00092">
    <property type="entry name" value="N6_MTASE"/>
    <property type="match status" value="1"/>
</dbReference>
<reference evidence="7 8" key="1">
    <citation type="submission" date="2017-02" db="EMBL/GenBank/DDBJ databases">
        <authorList>
            <person name="Peterson S.W."/>
        </authorList>
    </citation>
    <scope>NUCLEOTIDE SEQUENCE [LARGE SCALE GENOMIC DNA]</scope>
    <source>
        <strain evidence="7 8">ATCC 700028</strain>
    </source>
</reference>
<name>A0A1T4QM29_9FUSO</name>
<dbReference type="STRING" id="180163.SAMN02745174_02372"/>
<dbReference type="InterPro" id="IPR023095">
    <property type="entry name" value="Ade_MeTrfase_dom_2"/>
</dbReference>
<dbReference type="PRINTS" id="PR00505">
    <property type="entry name" value="D12N6MTFRASE"/>
</dbReference>
<dbReference type="AlphaFoldDB" id="A0A1T4QM29"/>
<accession>A0A1T4QM29</accession>
<dbReference type="InterPro" id="IPR029063">
    <property type="entry name" value="SAM-dependent_MTases_sf"/>
</dbReference>
<keyword evidence="8" id="KW-1185">Reference proteome</keyword>
<dbReference type="Gene3D" id="3.40.50.150">
    <property type="entry name" value="Vaccinia Virus protein VP39"/>
    <property type="match status" value="1"/>
</dbReference>
<dbReference type="InterPro" id="IPR002052">
    <property type="entry name" value="DNA_methylase_N6_adenine_CS"/>
</dbReference>
<sequence length="665" mass="79260">MEKLIIDKVISLLKELNIIPENSNTSVLSNYILEKITSDIHKNTYNLKTQEFSFEISNRRYIGNKTKLIPFIKHIINKECKEYNSFFDVFGGTGIVAHSFNTKNTKIIINDLLKSNKVIYEAWFGTEFYDIEKIRKYIFYFNNISLPNIDNYVSINFGDTYFSYNDALKIGYIRDLIEELYIKNYINKREKSILLTSLLYAIDKIANTCGTYDSFRKNLKYNKKLIFKIPKINQQNNFENEIYNMDSNLLVKNIEADIVYIDPPYTSRQYGDAYHLLENIIRWEKPEVTGIAKKMINRSDIKSKYCTVTAPTVFEDLINNLKCKYILVSYNHTDKKGPGRSQPKISDTEILKILKNKGLVKIFEQDSKSFNNGKLEITGQKERIFFCVVLNNNVSRRFFFPFGNLKRPQNDLYINTFYNISINKNIFLNIPYNKCICIDNQPILIELFKLLQTIDSNELETEMNLIMSKYNLSNNFDCNKDFYKNNYKKLLYEFNQFYAEQNYNKNTLIMLLIIFSYSFHHSVIFYNKKCHAVFQNNIFYLKNLHFKNKIKIVCELLKDKNILFKSLDFKHISLKHLDVNDFFYFDIPTFYENEKYIEDLFNFIDSLKKLNIIFILKIFYTLTQKEIYRAWIFNNTHDISNQKEKIFIYTKNLPFYIKDIFDIKK</sequence>
<evidence type="ECO:0000256" key="3">
    <source>
        <dbReference type="ARBA" id="ARBA00022603"/>
    </source>
</evidence>
<dbReference type="SUPFAM" id="SSF53335">
    <property type="entry name" value="S-adenosyl-L-methionine-dependent methyltransferases"/>
    <property type="match status" value="1"/>
</dbReference>
<evidence type="ECO:0000256" key="4">
    <source>
        <dbReference type="ARBA" id="ARBA00022679"/>
    </source>
</evidence>
<comment type="catalytic activity">
    <reaction evidence="6">
        <text>a 2'-deoxyadenosine in DNA + S-adenosyl-L-methionine = an N(6)-methyl-2'-deoxyadenosine in DNA + S-adenosyl-L-homocysteine + H(+)</text>
        <dbReference type="Rhea" id="RHEA:15197"/>
        <dbReference type="Rhea" id="RHEA-COMP:12418"/>
        <dbReference type="Rhea" id="RHEA-COMP:12419"/>
        <dbReference type="ChEBI" id="CHEBI:15378"/>
        <dbReference type="ChEBI" id="CHEBI:57856"/>
        <dbReference type="ChEBI" id="CHEBI:59789"/>
        <dbReference type="ChEBI" id="CHEBI:90615"/>
        <dbReference type="ChEBI" id="CHEBI:90616"/>
        <dbReference type="EC" id="2.1.1.72"/>
    </reaction>
</comment>
<keyword evidence="3 7" id="KW-0489">Methyltransferase</keyword>
<evidence type="ECO:0000256" key="6">
    <source>
        <dbReference type="ARBA" id="ARBA00047942"/>
    </source>
</evidence>
<evidence type="ECO:0000256" key="5">
    <source>
        <dbReference type="ARBA" id="ARBA00022691"/>
    </source>
</evidence>
<dbReference type="OrthoDB" id="9805629at2"/>
<dbReference type="EC" id="2.1.1.72" evidence="2"/>
<dbReference type="GO" id="GO:0009307">
    <property type="term" value="P:DNA restriction-modification system"/>
    <property type="evidence" value="ECO:0007669"/>
    <property type="project" value="InterPro"/>
</dbReference>
<proteinExistence type="inferred from homology"/>
<keyword evidence="5" id="KW-0949">S-adenosyl-L-methionine</keyword>
<dbReference type="Pfam" id="PF02086">
    <property type="entry name" value="MethyltransfD12"/>
    <property type="match status" value="1"/>
</dbReference>
<dbReference type="RefSeq" id="WP_078694799.1">
    <property type="nucleotide sequence ID" value="NZ_FUWX01000026.1"/>
</dbReference>
<protein>
    <recommendedName>
        <fullName evidence="2">site-specific DNA-methyltransferase (adenine-specific)</fullName>
        <ecNumber evidence="2">2.1.1.72</ecNumber>
    </recommendedName>
</protein>